<dbReference type="SUPFAM" id="SSF52833">
    <property type="entry name" value="Thioredoxin-like"/>
    <property type="match status" value="1"/>
</dbReference>
<name>A0ABV7LWL8_9GAMM</name>
<keyword evidence="11" id="KW-1185">Reference proteome</keyword>
<evidence type="ECO:0000256" key="2">
    <source>
        <dbReference type="ARBA" id="ARBA00009813"/>
    </source>
</evidence>
<dbReference type="PANTHER" id="PTHR35272">
    <property type="entry name" value="THIOL:DISULFIDE INTERCHANGE PROTEIN DSBC-RELATED"/>
    <property type="match status" value="1"/>
</dbReference>
<proteinExistence type="inferred from homology"/>
<gene>
    <name evidence="10" type="ORF">ACFOEI_01645</name>
</gene>
<dbReference type="RefSeq" id="WP_019019545.1">
    <property type="nucleotide sequence ID" value="NZ_BMXD01000008.1"/>
</dbReference>
<evidence type="ECO:0000256" key="1">
    <source>
        <dbReference type="ARBA" id="ARBA00004418"/>
    </source>
</evidence>
<comment type="function">
    <text evidence="7">Required for disulfide bond formation in some periplasmic proteins. Acts by transferring its disulfide bond to other proteins and is reduced in the process.</text>
</comment>
<keyword evidence="3 7" id="KW-0732">Signal</keyword>
<keyword evidence="6 7" id="KW-0676">Redox-active center</keyword>
<evidence type="ECO:0000313" key="10">
    <source>
        <dbReference type="EMBL" id="MFC3290771.1"/>
    </source>
</evidence>
<dbReference type="InterPro" id="IPR036249">
    <property type="entry name" value="Thioredoxin-like_sf"/>
</dbReference>
<dbReference type="InterPro" id="IPR009094">
    <property type="entry name" value="DiS-bond_isomerase_DsbC/G_N_sf"/>
</dbReference>
<evidence type="ECO:0000313" key="11">
    <source>
        <dbReference type="Proteomes" id="UP001595640"/>
    </source>
</evidence>
<comment type="similarity">
    <text evidence="2 7">Belongs to the thioredoxin family. DsbC subfamily.</text>
</comment>
<dbReference type="PANTHER" id="PTHR35272:SF3">
    <property type="entry name" value="THIOL:DISULFIDE INTERCHANGE PROTEIN DSBC"/>
    <property type="match status" value="1"/>
</dbReference>
<feature type="signal peptide" evidence="7">
    <location>
        <begin position="1"/>
        <end position="26"/>
    </location>
</feature>
<evidence type="ECO:0000256" key="4">
    <source>
        <dbReference type="ARBA" id="ARBA00022764"/>
    </source>
</evidence>
<dbReference type="InterPro" id="IPR033954">
    <property type="entry name" value="DiS-bond_Isoase_DsbC/G"/>
</dbReference>
<dbReference type="InterPro" id="IPR018950">
    <property type="entry name" value="DiS-bond_isomerase_DsbC/G_N"/>
</dbReference>
<dbReference type="SUPFAM" id="SSF54423">
    <property type="entry name" value="DsbC/DsbG N-terminal domain-like"/>
    <property type="match status" value="1"/>
</dbReference>
<evidence type="ECO:0000256" key="3">
    <source>
        <dbReference type="ARBA" id="ARBA00022729"/>
    </source>
</evidence>
<comment type="subcellular location">
    <subcellularLocation>
        <location evidence="1 7">Periplasm</location>
    </subcellularLocation>
</comment>
<sequence>MMIRGLKTLSSALFAILTLTSSLALAAPAAETLAERLAVNGEPMPVESVSETPMDDIYEVRLKSGETFYSNADGSHFIVGDLFANGENGLVNLTQQTRNAERAERLAQVPMDQRIIYRGKETPQATIQVFTDVTCPYCRKFHEEVPRLNDMGIEVQYLSFPRSGLGSEGARYLAQVWCADNPGEALSAAKRGESLKNAPDCDNPVIDQYHLGLELGVQGTPAIVLPDGRMVPGYVPAERLAGMLGIEE</sequence>
<dbReference type="Proteomes" id="UP001595640">
    <property type="component" value="Unassembled WGS sequence"/>
</dbReference>
<keyword evidence="4 7" id="KW-0574">Periplasm</keyword>
<organism evidence="10 11">
    <name type="scientific">Modicisalibacter luteus</name>
    <dbReference type="NCBI Taxonomy" id="453962"/>
    <lineage>
        <taxon>Bacteria</taxon>
        <taxon>Pseudomonadati</taxon>
        <taxon>Pseudomonadota</taxon>
        <taxon>Gammaproteobacteria</taxon>
        <taxon>Oceanospirillales</taxon>
        <taxon>Halomonadaceae</taxon>
        <taxon>Modicisalibacter</taxon>
    </lineage>
</organism>
<evidence type="ECO:0000256" key="5">
    <source>
        <dbReference type="ARBA" id="ARBA00023157"/>
    </source>
</evidence>
<reference evidence="11" key="1">
    <citation type="journal article" date="2019" name="Int. J. Syst. Evol. Microbiol.">
        <title>The Global Catalogue of Microorganisms (GCM) 10K type strain sequencing project: providing services to taxonomists for standard genome sequencing and annotation.</title>
        <authorList>
            <consortium name="The Broad Institute Genomics Platform"/>
            <consortium name="The Broad Institute Genome Sequencing Center for Infectious Disease"/>
            <person name="Wu L."/>
            <person name="Ma J."/>
        </authorList>
    </citation>
    <scope>NUCLEOTIDE SEQUENCE [LARGE SCALE GENOMIC DNA]</scope>
    <source>
        <strain evidence="11">KCTC 12847</strain>
    </source>
</reference>
<feature type="domain" description="Disulphide bond isomerase DsbC/G N-terminal" evidence="8">
    <location>
        <begin position="26"/>
        <end position="94"/>
    </location>
</feature>
<protein>
    <recommendedName>
        <fullName evidence="7">Thiol:disulfide interchange protein</fullName>
    </recommendedName>
</protein>
<dbReference type="EMBL" id="JBHRUH010000003">
    <property type="protein sequence ID" value="MFC3290771.1"/>
    <property type="molecule type" value="Genomic_DNA"/>
</dbReference>
<accession>A0ABV7LWL8</accession>
<evidence type="ECO:0000256" key="7">
    <source>
        <dbReference type="RuleBase" id="RU364038"/>
    </source>
</evidence>
<evidence type="ECO:0000256" key="6">
    <source>
        <dbReference type="ARBA" id="ARBA00023284"/>
    </source>
</evidence>
<comment type="caution">
    <text evidence="10">The sequence shown here is derived from an EMBL/GenBank/DDBJ whole genome shotgun (WGS) entry which is preliminary data.</text>
</comment>
<dbReference type="Pfam" id="PF10411">
    <property type="entry name" value="DsbC_N"/>
    <property type="match status" value="1"/>
</dbReference>
<feature type="domain" description="Thioredoxin-like fold" evidence="9">
    <location>
        <begin position="124"/>
        <end position="244"/>
    </location>
</feature>
<feature type="chain" id="PRO_5045004035" description="Thiol:disulfide interchange protein" evidence="7">
    <location>
        <begin position="27"/>
        <end position="248"/>
    </location>
</feature>
<dbReference type="InterPro" id="IPR051470">
    <property type="entry name" value="Thiol:disulfide_interchange"/>
</dbReference>
<evidence type="ECO:0000259" key="8">
    <source>
        <dbReference type="Pfam" id="PF10411"/>
    </source>
</evidence>
<dbReference type="Gene3D" id="3.40.30.10">
    <property type="entry name" value="Glutaredoxin"/>
    <property type="match status" value="1"/>
</dbReference>
<dbReference type="Pfam" id="PF13098">
    <property type="entry name" value="Thioredoxin_2"/>
    <property type="match status" value="1"/>
</dbReference>
<dbReference type="Gene3D" id="3.10.450.70">
    <property type="entry name" value="Disulphide bond isomerase, DsbC/G, N-terminal"/>
    <property type="match status" value="1"/>
</dbReference>
<evidence type="ECO:0000259" key="9">
    <source>
        <dbReference type="Pfam" id="PF13098"/>
    </source>
</evidence>
<keyword evidence="5" id="KW-1015">Disulfide bond</keyword>
<dbReference type="InterPro" id="IPR012336">
    <property type="entry name" value="Thioredoxin-like_fold"/>
</dbReference>
<dbReference type="CDD" id="cd03020">
    <property type="entry name" value="DsbA_DsbC_DsbG"/>
    <property type="match status" value="1"/>
</dbReference>